<proteinExistence type="inferred from homology"/>
<name>A0ABV0CXJ5_9SPHN</name>
<dbReference type="InterPro" id="IPR013325">
    <property type="entry name" value="RNA_pol_sigma_r2"/>
</dbReference>
<evidence type="ECO:0000256" key="3">
    <source>
        <dbReference type="ARBA" id="ARBA00023082"/>
    </source>
</evidence>
<feature type="domain" description="RNA polymerase sigma factor 70 region 4 type 2" evidence="5">
    <location>
        <begin position="120"/>
        <end position="170"/>
    </location>
</feature>
<sequence>MIPKGRLLLRNETTSLVTGESGRVLDWAHVQAGLLRYLRAQGAHVDIAEDIAQETLARLIAISREKEIVSPFALGFRIADNLLVDRHRRDSRYGLALDCEILGDAPSLDRVVDSRRAIEVFQRCLNRMPRLRREVLVRRRLRQESCQAIGEALSLSPKAVEKHITRGLVDLRRAMEKAGIDRPGWDG</sequence>
<protein>
    <submittedName>
        <fullName evidence="6">RNA polymerase sigma factor</fullName>
    </submittedName>
</protein>
<dbReference type="SUPFAM" id="SSF88946">
    <property type="entry name" value="Sigma2 domain of RNA polymerase sigma factors"/>
    <property type="match status" value="1"/>
</dbReference>
<organism evidence="6 7">
    <name type="scientific">Aurantiacibacter flavus</name>
    <dbReference type="NCBI Taxonomy" id="3145232"/>
    <lineage>
        <taxon>Bacteria</taxon>
        <taxon>Pseudomonadati</taxon>
        <taxon>Pseudomonadota</taxon>
        <taxon>Alphaproteobacteria</taxon>
        <taxon>Sphingomonadales</taxon>
        <taxon>Erythrobacteraceae</taxon>
        <taxon>Aurantiacibacter</taxon>
    </lineage>
</organism>
<dbReference type="Gene3D" id="1.10.1740.10">
    <property type="match status" value="1"/>
</dbReference>
<dbReference type="PANTHER" id="PTHR43133">
    <property type="entry name" value="RNA POLYMERASE ECF-TYPE SIGMA FACTO"/>
    <property type="match status" value="1"/>
</dbReference>
<dbReference type="InterPro" id="IPR039425">
    <property type="entry name" value="RNA_pol_sigma-70-like"/>
</dbReference>
<keyword evidence="2" id="KW-0805">Transcription regulation</keyword>
<evidence type="ECO:0000256" key="2">
    <source>
        <dbReference type="ARBA" id="ARBA00023015"/>
    </source>
</evidence>
<dbReference type="InterPro" id="IPR013324">
    <property type="entry name" value="RNA_pol_sigma_r3/r4-like"/>
</dbReference>
<dbReference type="NCBIfam" id="TIGR02937">
    <property type="entry name" value="sigma70-ECF"/>
    <property type="match status" value="1"/>
</dbReference>
<reference evidence="6 7" key="1">
    <citation type="submission" date="2024-05" db="EMBL/GenBank/DDBJ databases">
        <authorList>
            <person name="Park S."/>
        </authorList>
    </citation>
    <scope>NUCLEOTIDE SEQUENCE [LARGE SCALE GENOMIC DNA]</scope>
    <source>
        <strain evidence="6 7">DGU5</strain>
    </source>
</reference>
<keyword evidence="4" id="KW-0804">Transcription</keyword>
<dbReference type="Proteomes" id="UP001484535">
    <property type="component" value="Unassembled WGS sequence"/>
</dbReference>
<comment type="caution">
    <text evidence="6">The sequence shown here is derived from an EMBL/GenBank/DDBJ whole genome shotgun (WGS) entry which is preliminary data.</text>
</comment>
<evidence type="ECO:0000256" key="1">
    <source>
        <dbReference type="ARBA" id="ARBA00010641"/>
    </source>
</evidence>
<evidence type="ECO:0000313" key="6">
    <source>
        <dbReference type="EMBL" id="MEN7537594.1"/>
    </source>
</evidence>
<keyword evidence="7" id="KW-1185">Reference proteome</keyword>
<dbReference type="InterPro" id="IPR013249">
    <property type="entry name" value="RNA_pol_sigma70_r4_t2"/>
</dbReference>
<dbReference type="EMBL" id="JBDLBR010000003">
    <property type="protein sequence ID" value="MEN7537594.1"/>
    <property type="molecule type" value="Genomic_DNA"/>
</dbReference>
<dbReference type="InterPro" id="IPR036388">
    <property type="entry name" value="WH-like_DNA-bd_sf"/>
</dbReference>
<dbReference type="PANTHER" id="PTHR43133:SF63">
    <property type="entry name" value="RNA POLYMERASE SIGMA FACTOR FECI-RELATED"/>
    <property type="match status" value="1"/>
</dbReference>
<evidence type="ECO:0000313" key="7">
    <source>
        <dbReference type="Proteomes" id="UP001484535"/>
    </source>
</evidence>
<evidence type="ECO:0000256" key="4">
    <source>
        <dbReference type="ARBA" id="ARBA00023163"/>
    </source>
</evidence>
<dbReference type="InterPro" id="IPR014284">
    <property type="entry name" value="RNA_pol_sigma-70_dom"/>
</dbReference>
<gene>
    <name evidence="6" type="ORF">ABDJ38_10450</name>
</gene>
<keyword evidence="3" id="KW-0731">Sigma factor</keyword>
<dbReference type="Pfam" id="PF08281">
    <property type="entry name" value="Sigma70_r4_2"/>
    <property type="match status" value="1"/>
</dbReference>
<dbReference type="RefSeq" id="WP_346785040.1">
    <property type="nucleotide sequence ID" value="NZ_JBDLBR010000003.1"/>
</dbReference>
<evidence type="ECO:0000259" key="5">
    <source>
        <dbReference type="Pfam" id="PF08281"/>
    </source>
</evidence>
<comment type="similarity">
    <text evidence="1">Belongs to the sigma-70 factor family. ECF subfamily.</text>
</comment>
<accession>A0ABV0CXJ5</accession>
<dbReference type="SUPFAM" id="SSF88659">
    <property type="entry name" value="Sigma3 and sigma4 domains of RNA polymerase sigma factors"/>
    <property type="match status" value="1"/>
</dbReference>
<dbReference type="Gene3D" id="1.10.10.10">
    <property type="entry name" value="Winged helix-like DNA-binding domain superfamily/Winged helix DNA-binding domain"/>
    <property type="match status" value="1"/>
</dbReference>